<evidence type="ECO:0000313" key="3">
    <source>
        <dbReference type="Proteomes" id="UP001258945"/>
    </source>
</evidence>
<dbReference type="Pfam" id="PF06620">
    <property type="entry name" value="DUF1150"/>
    <property type="match status" value="1"/>
</dbReference>
<dbReference type="RefSeq" id="WP_314281740.1">
    <property type="nucleotide sequence ID" value="NZ_JAVVDO010000010.1"/>
</dbReference>
<dbReference type="EMBL" id="JAVVDO010000010">
    <property type="protein sequence ID" value="MDT8331084.1"/>
    <property type="molecule type" value="Genomic_DNA"/>
</dbReference>
<organism evidence="2 3">
    <name type="scientific">Roseomonas gilardii</name>
    <dbReference type="NCBI Taxonomy" id="257708"/>
    <lineage>
        <taxon>Bacteria</taxon>
        <taxon>Pseudomonadati</taxon>
        <taxon>Pseudomonadota</taxon>
        <taxon>Alphaproteobacteria</taxon>
        <taxon>Acetobacterales</taxon>
        <taxon>Roseomonadaceae</taxon>
        <taxon>Roseomonas</taxon>
    </lineage>
</organism>
<comment type="caution">
    <text evidence="2">The sequence shown here is derived from an EMBL/GenBank/DDBJ whole genome shotgun (WGS) entry which is preliminary data.</text>
</comment>
<keyword evidence="3" id="KW-1185">Reference proteome</keyword>
<dbReference type="InterPro" id="IPR009531">
    <property type="entry name" value="DUF1150"/>
</dbReference>
<evidence type="ECO:0000256" key="1">
    <source>
        <dbReference type="SAM" id="MobiDB-lite"/>
    </source>
</evidence>
<feature type="region of interest" description="Disordered" evidence="1">
    <location>
        <begin position="1"/>
        <end position="57"/>
    </location>
</feature>
<accession>A0ABU3MDV2</accession>
<feature type="compositionally biased region" description="Basic and acidic residues" evidence="1">
    <location>
        <begin position="1"/>
        <end position="11"/>
    </location>
</feature>
<name>A0ABU3MDV2_9PROT</name>
<dbReference type="Proteomes" id="UP001258945">
    <property type="component" value="Unassembled WGS sequence"/>
</dbReference>
<proteinExistence type="predicted"/>
<evidence type="ECO:0000313" key="2">
    <source>
        <dbReference type="EMBL" id="MDT8331084.1"/>
    </source>
</evidence>
<gene>
    <name evidence="2" type="ORF">RQ831_08445</name>
</gene>
<reference evidence="2 3" key="1">
    <citation type="journal article" date="2019" name="Microb. Pathog.">
        <title>Comparison of VITEK 2, MALDI-TOF MS, 16S rRNA gene sequencing, and whole-genome sequencing for identification of Roseomonas mucosa.</title>
        <authorList>
            <person name="Rudolph W.W."/>
            <person name="Gunzer F."/>
            <person name="Trauth M."/>
            <person name="Bunk B."/>
            <person name="Bigge R."/>
            <person name="Schrottner P."/>
        </authorList>
    </citation>
    <scope>NUCLEOTIDE SEQUENCE [LARGE SCALE GENOMIC DNA]</scope>
    <source>
        <strain evidence="2 3">DSM 103800</strain>
    </source>
</reference>
<protein>
    <submittedName>
        <fullName evidence="2">DUF1150 family protein</fullName>
    </submittedName>
</protein>
<sequence length="123" mass="13159">MIRDVSDKKACSDVLNPRGPAALGEQATSRGPLRQRDYREAPRSVAMNESREARETTVLKGLSPADWASFGREQIAYIRPVVVDGVKAVAIHSADGTPIGAAPTADLAIAAIIQNEMEPVLVH</sequence>